<sequence length="321" mass="35908">MTATPDDGEEIPNCVLPTGFNDELLPYRLSLDDIKDNRELGNGGFGDVWLVTYRGMQLLASKRIRQREMTIPIMTDFIREISLSARLNHPHIIKFVGVAWSVEANLQALFEYAEQGDLRTWLAETDPEPWNATKIGIACDIIDALEYVHSLQPALVHRDLKSRNVLLFDSMRAKLCDFGVSRFQSTQATMTAGVGTLLWIAPEVISGNQSYNEKADIYSFGVVISELDTHELPYQELKSDTGEKLPEVAVIHRVGLGHLSPSFSPTCPSPILRLATQCLSFNPLNRPSAAEVADTLRHLRSSYLNRDPAPDAAQARDWRFV</sequence>
<dbReference type="InterPro" id="IPR051681">
    <property type="entry name" value="Ser/Thr_Kinases-Pseudokinases"/>
</dbReference>
<dbReference type="Pfam" id="PF00069">
    <property type="entry name" value="Pkinase"/>
    <property type="match status" value="1"/>
</dbReference>
<dbReference type="EMBL" id="DAKRPA010000435">
    <property type="protein sequence ID" value="DAZ92469.1"/>
    <property type="molecule type" value="Genomic_DNA"/>
</dbReference>
<dbReference type="InterPro" id="IPR008271">
    <property type="entry name" value="Ser/Thr_kinase_AS"/>
</dbReference>
<dbReference type="InterPro" id="IPR011009">
    <property type="entry name" value="Kinase-like_dom_sf"/>
</dbReference>
<dbReference type="SMART" id="SM00220">
    <property type="entry name" value="S_TKc"/>
    <property type="match status" value="1"/>
</dbReference>
<evidence type="ECO:0000313" key="2">
    <source>
        <dbReference type="EMBL" id="DAZ92469.1"/>
    </source>
</evidence>
<reference evidence="2" key="2">
    <citation type="journal article" date="2023" name="Microbiol Resour">
        <title>Decontamination and Annotation of the Draft Genome Sequence of the Oomycete Lagenidium giganteum ARSEF 373.</title>
        <authorList>
            <person name="Morgan W.R."/>
            <person name="Tartar A."/>
        </authorList>
    </citation>
    <scope>NUCLEOTIDE SEQUENCE</scope>
    <source>
        <strain evidence="2">ARSEF 373</strain>
    </source>
</reference>
<dbReference type="PROSITE" id="PS50011">
    <property type="entry name" value="PROTEIN_KINASE_DOM"/>
    <property type="match status" value="1"/>
</dbReference>
<dbReference type="PROSITE" id="PS00108">
    <property type="entry name" value="PROTEIN_KINASE_ST"/>
    <property type="match status" value="1"/>
</dbReference>
<proteinExistence type="predicted"/>
<protein>
    <recommendedName>
        <fullName evidence="1">Protein kinase domain-containing protein</fullName>
    </recommendedName>
</protein>
<accession>A0AAV2YGJ0</accession>
<dbReference type="InterPro" id="IPR000719">
    <property type="entry name" value="Prot_kinase_dom"/>
</dbReference>
<name>A0AAV2YGJ0_9STRA</name>
<comment type="caution">
    <text evidence="2">The sequence shown here is derived from an EMBL/GenBank/DDBJ whole genome shotgun (WGS) entry which is preliminary data.</text>
</comment>
<dbReference type="AlphaFoldDB" id="A0AAV2YGJ0"/>
<feature type="domain" description="Protein kinase" evidence="1">
    <location>
        <begin position="34"/>
        <end position="304"/>
    </location>
</feature>
<dbReference type="Proteomes" id="UP001146120">
    <property type="component" value="Unassembled WGS sequence"/>
</dbReference>
<keyword evidence="3" id="KW-1185">Reference proteome</keyword>
<dbReference type="GO" id="GO:0005524">
    <property type="term" value="F:ATP binding"/>
    <property type="evidence" value="ECO:0007669"/>
    <property type="project" value="InterPro"/>
</dbReference>
<organism evidence="2 3">
    <name type="scientific">Lagenidium giganteum</name>
    <dbReference type="NCBI Taxonomy" id="4803"/>
    <lineage>
        <taxon>Eukaryota</taxon>
        <taxon>Sar</taxon>
        <taxon>Stramenopiles</taxon>
        <taxon>Oomycota</taxon>
        <taxon>Peronosporomycetes</taxon>
        <taxon>Pythiales</taxon>
        <taxon>Pythiaceae</taxon>
    </lineage>
</organism>
<dbReference type="PANTHER" id="PTHR44329">
    <property type="entry name" value="SERINE/THREONINE-PROTEIN KINASE TNNI3K-RELATED"/>
    <property type="match status" value="1"/>
</dbReference>
<evidence type="ECO:0000259" key="1">
    <source>
        <dbReference type="PROSITE" id="PS50011"/>
    </source>
</evidence>
<evidence type="ECO:0000313" key="3">
    <source>
        <dbReference type="Proteomes" id="UP001146120"/>
    </source>
</evidence>
<gene>
    <name evidence="2" type="ORF">N0F65_012699</name>
</gene>
<dbReference type="PIRSF" id="PIRSF000654">
    <property type="entry name" value="Integrin-linked_kinase"/>
    <property type="match status" value="1"/>
</dbReference>
<dbReference type="SUPFAM" id="SSF56112">
    <property type="entry name" value="Protein kinase-like (PK-like)"/>
    <property type="match status" value="1"/>
</dbReference>
<dbReference type="Gene3D" id="1.10.510.10">
    <property type="entry name" value="Transferase(Phosphotransferase) domain 1"/>
    <property type="match status" value="1"/>
</dbReference>
<dbReference type="GO" id="GO:0004674">
    <property type="term" value="F:protein serine/threonine kinase activity"/>
    <property type="evidence" value="ECO:0007669"/>
    <property type="project" value="TreeGrafter"/>
</dbReference>
<dbReference type="PANTHER" id="PTHR44329:SF214">
    <property type="entry name" value="PROTEIN KINASE DOMAIN-CONTAINING PROTEIN"/>
    <property type="match status" value="1"/>
</dbReference>
<reference evidence="2" key="1">
    <citation type="submission" date="2022-11" db="EMBL/GenBank/DDBJ databases">
        <authorList>
            <person name="Morgan W.R."/>
            <person name="Tartar A."/>
        </authorList>
    </citation>
    <scope>NUCLEOTIDE SEQUENCE</scope>
    <source>
        <strain evidence="2">ARSEF 373</strain>
    </source>
</reference>